<evidence type="ECO:0000256" key="7">
    <source>
        <dbReference type="ARBA" id="ARBA00022679"/>
    </source>
</evidence>
<comment type="caution">
    <text evidence="13">The sequence shown here is derived from an EMBL/GenBank/DDBJ whole genome shotgun (WGS) entry which is preliminary data.</text>
</comment>
<keyword evidence="9" id="KW-0460">Magnesium</keyword>
<dbReference type="PANTHER" id="PTHR12271">
    <property type="entry name" value="POLY A POLYMERASE CID PAP -RELATED"/>
    <property type="match status" value="1"/>
</dbReference>
<evidence type="ECO:0000256" key="3">
    <source>
        <dbReference type="ARBA" id="ARBA00004496"/>
    </source>
</evidence>
<evidence type="ECO:0000256" key="5">
    <source>
        <dbReference type="ARBA" id="ARBA00012388"/>
    </source>
</evidence>
<feature type="domain" description="Poly(A) RNA polymerase mitochondrial-like central palm" evidence="12">
    <location>
        <begin position="289"/>
        <end position="424"/>
    </location>
</feature>
<dbReference type="CDD" id="cd05402">
    <property type="entry name" value="NT_PAP_TUTase"/>
    <property type="match status" value="1"/>
</dbReference>
<name>A0A1Y2GYV6_9FUNG</name>
<evidence type="ECO:0000256" key="2">
    <source>
        <dbReference type="ARBA" id="ARBA00001946"/>
    </source>
</evidence>
<feature type="region of interest" description="Disordered" evidence="10">
    <location>
        <begin position="706"/>
        <end position="807"/>
    </location>
</feature>
<keyword evidence="6" id="KW-0963">Cytoplasm</keyword>
<keyword evidence="7" id="KW-0808">Transferase</keyword>
<comment type="subcellular location">
    <subcellularLocation>
        <location evidence="3">Cytoplasm</location>
    </subcellularLocation>
</comment>
<dbReference type="EMBL" id="MCFF01000004">
    <property type="protein sequence ID" value="ORZ27490.1"/>
    <property type="molecule type" value="Genomic_DNA"/>
</dbReference>
<evidence type="ECO:0000256" key="10">
    <source>
        <dbReference type="SAM" id="MobiDB-lite"/>
    </source>
</evidence>
<proteinExistence type="inferred from homology"/>
<feature type="domain" description="PAP-associated" evidence="11">
    <location>
        <begin position="524"/>
        <end position="584"/>
    </location>
</feature>
<dbReference type="InterPro" id="IPR043519">
    <property type="entry name" value="NT_sf"/>
</dbReference>
<dbReference type="EC" id="2.7.7.19" evidence="5"/>
<evidence type="ECO:0000256" key="8">
    <source>
        <dbReference type="ARBA" id="ARBA00022723"/>
    </source>
</evidence>
<feature type="compositionally biased region" description="Low complexity" evidence="10">
    <location>
        <begin position="725"/>
        <end position="740"/>
    </location>
</feature>
<dbReference type="AlphaFoldDB" id="A0A1Y2GYV6"/>
<dbReference type="GO" id="GO:1990817">
    <property type="term" value="F:poly(A) RNA polymerase activity"/>
    <property type="evidence" value="ECO:0007669"/>
    <property type="project" value="UniProtKB-EC"/>
</dbReference>
<comment type="cofactor">
    <cofactor evidence="2">
        <name>Mg(2+)</name>
        <dbReference type="ChEBI" id="CHEBI:18420"/>
    </cofactor>
</comment>
<evidence type="ECO:0000256" key="4">
    <source>
        <dbReference type="ARBA" id="ARBA00008593"/>
    </source>
</evidence>
<feature type="compositionally biased region" description="Basic residues" evidence="10">
    <location>
        <begin position="746"/>
        <end position="755"/>
    </location>
</feature>
<dbReference type="RefSeq" id="XP_021885217.1">
    <property type="nucleotide sequence ID" value="XM_022022976.1"/>
</dbReference>
<dbReference type="Gene3D" id="1.10.1410.10">
    <property type="match status" value="1"/>
</dbReference>
<dbReference type="SUPFAM" id="SSF81301">
    <property type="entry name" value="Nucleotidyltransferase"/>
    <property type="match status" value="1"/>
</dbReference>
<dbReference type="InterPro" id="IPR054708">
    <property type="entry name" value="MTPAP-like_central"/>
</dbReference>
<dbReference type="SUPFAM" id="SSF81631">
    <property type="entry name" value="PAP/OAS1 substrate-binding domain"/>
    <property type="match status" value="1"/>
</dbReference>
<comment type="similarity">
    <text evidence="4">Belongs to the DNA polymerase type-B-like family.</text>
</comment>
<evidence type="ECO:0000256" key="9">
    <source>
        <dbReference type="ARBA" id="ARBA00022842"/>
    </source>
</evidence>
<feature type="region of interest" description="Disordered" evidence="10">
    <location>
        <begin position="1"/>
        <end position="22"/>
    </location>
</feature>
<protein>
    <recommendedName>
        <fullName evidence="5">polynucleotide adenylyltransferase</fullName>
        <ecNumber evidence="5">2.7.7.19</ecNumber>
    </recommendedName>
</protein>
<dbReference type="GO" id="GO:0010605">
    <property type="term" value="P:negative regulation of macromolecule metabolic process"/>
    <property type="evidence" value="ECO:0007669"/>
    <property type="project" value="UniProtKB-ARBA"/>
</dbReference>
<dbReference type="Proteomes" id="UP000193648">
    <property type="component" value="Unassembled WGS sequence"/>
</dbReference>
<evidence type="ECO:0000313" key="14">
    <source>
        <dbReference type="Proteomes" id="UP000193648"/>
    </source>
</evidence>
<sequence length="807" mass="90574">MEEPLSTILTDQSVSSASTPSFASRPARRTLFVHLVFDTILLEKASNHRTNQSAAAPTGSDYVFVSLKELEKAFKIVQKKCSENSKGNPKHYQSVTMTAQLERFGLSEEANLRTYIQGHAGASGIFLPSPSQQNEDLQNENKQQPRKRLPYLRIVAKEGLSGVEVPKVDAAGIKKFEDVYATIPTSWQETISKIVYKLREELWDRPVQITELGSIPYSVALYGAYSFKSKQEKSRSNPTELDGSAHLAAIKSQLEGLQIKAEKTKATYGLQGPMALPIIEPTGDAYQTLSIAMNSLYQRLQPSQEYLRKRSRLIKKLQSILDAAFPTDSLRLEVFGSCASGLGSETSDADLCITSDFFQKSRPYNDMGNLATVLRRGGMIKVKPITGARVPIVKFVDPDSRINCDINTNRVLGVYNSELIRCYTMIDDRVKPLLYTIKDLVKRHRINDSSQSWLSSYAYVMMAIGFLQAQDPPILPSLQAQPAECMMPLHVIEEDRRGKAVYDCTFDHEFSRHQNFGAKNTKPVGQLLIEFFEFYTRYFDYQTMEVNVRLGGVRVRDEITRRKMMPLPGKGEKRLIVMDPFIRDRNVAKTCTGRHLIRVWTVFERIYLILCRGEFQKAFQYIPESSQGEETYATSGRRVKIAEVTTVTTSVSNRPRDKRIESKYGKVFQRSITKNNDIPAAPLASQSQQGRPIQANGAVNNRASAISPALHGPLPTAHNSTIHESQNSNANNNGSENLMSDNQTKSMKRRNRKAVAAKAHQHDDEKSGLRAVTNPASLGHQGQHQKNAPGAAPPSWRSYKQQQQQKQ</sequence>
<evidence type="ECO:0000259" key="12">
    <source>
        <dbReference type="Pfam" id="PF22600"/>
    </source>
</evidence>
<feature type="compositionally biased region" description="Low complexity" evidence="10">
    <location>
        <begin position="13"/>
        <end position="22"/>
    </location>
</feature>
<dbReference type="PANTHER" id="PTHR12271:SF40">
    <property type="entry name" value="POLY(A) RNA POLYMERASE GLD2"/>
    <property type="match status" value="1"/>
</dbReference>
<dbReference type="GO" id="GO:0031123">
    <property type="term" value="P:RNA 3'-end processing"/>
    <property type="evidence" value="ECO:0007669"/>
    <property type="project" value="TreeGrafter"/>
</dbReference>
<dbReference type="GO" id="GO:0005737">
    <property type="term" value="C:cytoplasm"/>
    <property type="evidence" value="ECO:0007669"/>
    <property type="project" value="UniProtKB-SubCell"/>
</dbReference>
<evidence type="ECO:0000313" key="13">
    <source>
        <dbReference type="EMBL" id="ORZ27490.1"/>
    </source>
</evidence>
<dbReference type="Gene3D" id="3.30.460.10">
    <property type="entry name" value="Beta Polymerase, domain 2"/>
    <property type="match status" value="1"/>
</dbReference>
<evidence type="ECO:0000256" key="1">
    <source>
        <dbReference type="ARBA" id="ARBA00001936"/>
    </source>
</evidence>
<organism evidence="13 14">
    <name type="scientific">Lobosporangium transversale</name>
    <dbReference type="NCBI Taxonomy" id="64571"/>
    <lineage>
        <taxon>Eukaryota</taxon>
        <taxon>Fungi</taxon>
        <taxon>Fungi incertae sedis</taxon>
        <taxon>Mucoromycota</taxon>
        <taxon>Mortierellomycotina</taxon>
        <taxon>Mortierellomycetes</taxon>
        <taxon>Mortierellales</taxon>
        <taxon>Mortierellaceae</taxon>
        <taxon>Lobosporangium</taxon>
    </lineage>
</organism>
<accession>A0A1Y2GYV6</accession>
<dbReference type="GO" id="GO:0046872">
    <property type="term" value="F:metal ion binding"/>
    <property type="evidence" value="ECO:0007669"/>
    <property type="project" value="UniProtKB-KW"/>
</dbReference>
<dbReference type="GeneID" id="33564820"/>
<dbReference type="Pfam" id="PF22600">
    <property type="entry name" value="MTPAP-like_central"/>
    <property type="match status" value="1"/>
</dbReference>
<keyword evidence="14" id="KW-1185">Reference proteome</keyword>
<evidence type="ECO:0000259" key="11">
    <source>
        <dbReference type="Pfam" id="PF03828"/>
    </source>
</evidence>
<evidence type="ECO:0000256" key="6">
    <source>
        <dbReference type="ARBA" id="ARBA00022490"/>
    </source>
</evidence>
<comment type="cofactor">
    <cofactor evidence="1">
        <name>Mn(2+)</name>
        <dbReference type="ChEBI" id="CHEBI:29035"/>
    </cofactor>
</comment>
<dbReference type="InterPro" id="IPR002058">
    <property type="entry name" value="PAP_assoc"/>
</dbReference>
<dbReference type="STRING" id="64571.A0A1Y2GYV6"/>
<gene>
    <name evidence="13" type="ORF">BCR41DRAFT_346869</name>
</gene>
<dbReference type="OrthoDB" id="2274644at2759"/>
<feature type="compositionally biased region" description="Polar residues" evidence="10">
    <location>
        <begin position="774"/>
        <end position="786"/>
    </location>
</feature>
<reference evidence="13 14" key="1">
    <citation type="submission" date="2016-07" db="EMBL/GenBank/DDBJ databases">
        <title>Pervasive Adenine N6-methylation of Active Genes in Fungi.</title>
        <authorList>
            <consortium name="DOE Joint Genome Institute"/>
            <person name="Mondo S.J."/>
            <person name="Dannebaum R.O."/>
            <person name="Kuo R.C."/>
            <person name="Labutti K."/>
            <person name="Haridas S."/>
            <person name="Kuo A."/>
            <person name="Salamov A."/>
            <person name="Ahrendt S.R."/>
            <person name="Lipzen A."/>
            <person name="Sullivan W."/>
            <person name="Andreopoulos W.B."/>
            <person name="Clum A."/>
            <person name="Lindquist E."/>
            <person name="Daum C."/>
            <person name="Ramamoorthy G.K."/>
            <person name="Gryganskyi A."/>
            <person name="Culley D."/>
            <person name="Magnuson J.K."/>
            <person name="James T.Y."/>
            <person name="O'Malley M.A."/>
            <person name="Stajich J.E."/>
            <person name="Spatafora J.W."/>
            <person name="Visel A."/>
            <person name="Grigoriev I.V."/>
        </authorList>
    </citation>
    <scope>NUCLEOTIDE SEQUENCE [LARGE SCALE GENOMIC DNA]</scope>
    <source>
        <strain evidence="13 14">NRRL 3116</strain>
    </source>
</reference>
<dbReference type="Pfam" id="PF03828">
    <property type="entry name" value="PAP_assoc"/>
    <property type="match status" value="1"/>
</dbReference>
<dbReference type="InParanoid" id="A0A1Y2GYV6"/>
<keyword evidence="8" id="KW-0479">Metal-binding</keyword>